<organism evidence="2 3">
    <name type="scientific">Paenibacillus baimaensis</name>
    <dbReference type="NCBI Taxonomy" id="2982185"/>
    <lineage>
        <taxon>Bacteria</taxon>
        <taxon>Bacillati</taxon>
        <taxon>Bacillota</taxon>
        <taxon>Bacilli</taxon>
        <taxon>Bacillales</taxon>
        <taxon>Paenibacillaceae</taxon>
        <taxon>Paenibacillus</taxon>
    </lineage>
</organism>
<dbReference type="InterPro" id="IPR029052">
    <property type="entry name" value="Metallo-depent_PP-like"/>
</dbReference>
<dbReference type="EMBL" id="JAOQIO010000069">
    <property type="protein sequence ID" value="MCU6793908.1"/>
    <property type="molecule type" value="Genomic_DNA"/>
</dbReference>
<comment type="caution">
    <text evidence="2">The sequence shown here is derived from an EMBL/GenBank/DDBJ whole genome shotgun (WGS) entry which is preliminary data.</text>
</comment>
<dbReference type="InterPro" id="IPR004843">
    <property type="entry name" value="Calcineurin-like_PHP"/>
</dbReference>
<dbReference type="Gene3D" id="3.60.21.10">
    <property type="match status" value="1"/>
</dbReference>
<reference evidence="2 3" key="1">
    <citation type="submission" date="2022-09" db="EMBL/GenBank/DDBJ databases">
        <authorList>
            <person name="Han X.L."/>
            <person name="Wang Q."/>
            <person name="Lu T."/>
        </authorList>
    </citation>
    <scope>NUCLEOTIDE SEQUENCE [LARGE SCALE GENOMIC DNA]</scope>
    <source>
        <strain evidence="2 3">WQ 127069</strain>
    </source>
</reference>
<dbReference type="CDD" id="cd00144">
    <property type="entry name" value="MPP_PPP_family"/>
    <property type="match status" value="1"/>
</dbReference>
<keyword evidence="3" id="KW-1185">Reference proteome</keyword>
<proteinExistence type="predicted"/>
<gene>
    <name evidence="2" type="ORF">OB236_17535</name>
</gene>
<dbReference type="InterPro" id="IPR050126">
    <property type="entry name" value="Ap4A_hydrolase"/>
</dbReference>
<dbReference type="SUPFAM" id="SSF56300">
    <property type="entry name" value="Metallo-dependent phosphatases"/>
    <property type="match status" value="1"/>
</dbReference>
<dbReference type="Proteomes" id="UP001652445">
    <property type="component" value="Unassembled WGS sequence"/>
</dbReference>
<feature type="domain" description="Calcineurin-like phosphoesterase" evidence="1">
    <location>
        <begin position="4"/>
        <end position="191"/>
    </location>
</feature>
<evidence type="ECO:0000259" key="1">
    <source>
        <dbReference type="Pfam" id="PF00149"/>
    </source>
</evidence>
<accession>A0ABT2UGZ0</accession>
<evidence type="ECO:0000313" key="3">
    <source>
        <dbReference type="Proteomes" id="UP001652445"/>
    </source>
</evidence>
<dbReference type="PANTHER" id="PTHR42850">
    <property type="entry name" value="METALLOPHOSPHOESTERASE"/>
    <property type="match status" value="1"/>
</dbReference>
<sequence>MTQRTLVISDIHGCYEPFNQLLDLMSYEPKVDQLILLGDYVDRGPHSKEVVEQIRKMVQDDDVIALRGNHDQRFIDIVRNQDHLVNSKFVDHGGKQTMMSYLNIDTIDYAMIHEELETFKQLVRADHAAHVAFLESLPYYYEGPAHIFVHAGLDPKYVDWKNQPTREFMYIKDPFFKNKTVVNKVVVFGHTKTKDIQGTPDIWFGGDKIGVDGGCAFGMQLNGLEITDTDTYRTFKVQA</sequence>
<protein>
    <submittedName>
        <fullName evidence="2">Serine/threonine protein phosphatase</fullName>
    </submittedName>
</protein>
<dbReference type="Pfam" id="PF00149">
    <property type="entry name" value="Metallophos"/>
    <property type="match status" value="1"/>
</dbReference>
<evidence type="ECO:0000313" key="2">
    <source>
        <dbReference type="EMBL" id="MCU6793908.1"/>
    </source>
</evidence>
<dbReference type="PANTHER" id="PTHR42850:SF4">
    <property type="entry name" value="ZINC-DEPENDENT ENDOPOLYPHOSPHATASE"/>
    <property type="match status" value="1"/>
</dbReference>
<dbReference type="RefSeq" id="WP_262685140.1">
    <property type="nucleotide sequence ID" value="NZ_JAOQIO010000069.1"/>
</dbReference>
<name>A0ABT2UGZ0_9BACL</name>